<protein>
    <submittedName>
        <fullName evidence="2">Uncharacterized protein</fullName>
    </submittedName>
</protein>
<accession>A0A9E6MP74</accession>
<dbReference type="Proteomes" id="UP000636394">
    <property type="component" value="Unassembled WGS sequence"/>
</dbReference>
<organism evidence="2 4">
    <name type="scientific">Xiamenia xianingshaonis</name>
    <dbReference type="NCBI Taxonomy" id="2682776"/>
    <lineage>
        <taxon>Bacteria</taxon>
        <taxon>Bacillati</taxon>
        <taxon>Actinomycetota</taxon>
        <taxon>Coriobacteriia</taxon>
        <taxon>Eggerthellales</taxon>
        <taxon>Eggerthellaceae</taxon>
        <taxon>Xiamenia</taxon>
    </lineage>
</organism>
<reference evidence="1 3" key="1">
    <citation type="submission" date="2019-11" db="EMBL/GenBank/DDBJ databases">
        <title>Eggerthellaceae novel genus isolated from the rectal contents of marmort.</title>
        <authorList>
            <person name="Zhang G."/>
        </authorList>
    </citation>
    <scope>NUCLEOTIDE SEQUENCE [LARGE SCALE GENOMIC DNA]</scope>
    <source>
        <strain evidence="3">zg-886</strain>
        <strain evidence="1">Zg-886</strain>
    </source>
</reference>
<proteinExistence type="predicted"/>
<evidence type="ECO:0000313" key="2">
    <source>
        <dbReference type="EMBL" id="QTU83711.1"/>
    </source>
</evidence>
<evidence type="ECO:0000313" key="3">
    <source>
        <dbReference type="Proteomes" id="UP000636394"/>
    </source>
</evidence>
<gene>
    <name evidence="1" type="ORF">GMI68_03525</name>
    <name evidence="2" type="ORF">J7S26_04745</name>
</gene>
<dbReference type="AlphaFoldDB" id="A0A9E6MP74"/>
<dbReference type="Proteomes" id="UP000671910">
    <property type="component" value="Chromosome"/>
</dbReference>
<reference evidence="2" key="2">
    <citation type="submission" date="2021-04" db="EMBL/GenBank/DDBJ databases">
        <title>Novel species in family Eggerthellaceae.</title>
        <authorList>
            <person name="Zhang G."/>
        </authorList>
    </citation>
    <scope>NUCLEOTIDE SEQUENCE</scope>
    <source>
        <strain evidence="2">Zg-886</strain>
    </source>
</reference>
<evidence type="ECO:0000313" key="4">
    <source>
        <dbReference type="Proteomes" id="UP000671910"/>
    </source>
</evidence>
<keyword evidence="3" id="KW-1185">Reference proteome</keyword>
<evidence type="ECO:0000313" key="1">
    <source>
        <dbReference type="EMBL" id="NHM13851.1"/>
    </source>
</evidence>
<dbReference type="EMBL" id="CP072829">
    <property type="protein sequence ID" value="QTU83711.1"/>
    <property type="molecule type" value="Genomic_DNA"/>
</dbReference>
<dbReference type="RefSeq" id="WP_166338914.1">
    <property type="nucleotide sequence ID" value="NZ_CP072829.1"/>
</dbReference>
<dbReference type="EMBL" id="WPCR01000003">
    <property type="protein sequence ID" value="NHM13851.1"/>
    <property type="molecule type" value="Genomic_DNA"/>
</dbReference>
<name>A0A9E6MP74_9ACTN</name>
<sequence length="67" mass="7626">MKSERFENVLFAPVLVGDDSPWLLDLPLSAQQLACALRSAVSDEEARRREGERWRGLCGIDMVGMWF</sequence>
<dbReference type="KEGG" id="ebz:J7S26_04745"/>